<organism evidence="2 3">
    <name type="scientific">Babesia ovata</name>
    <dbReference type="NCBI Taxonomy" id="189622"/>
    <lineage>
        <taxon>Eukaryota</taxon>
        <taxon>Sar</taxon>
        <taxon>Alveolata</taxon>
        <taxon>Apicomplexa</taxon>
        <taxon>Aconoidasida</taxon>
        <taxon>Piroplasmida</taxon>
        <taxon>Babesiidae</taxon>
        <taxon>Babesia</taxon>
    </lineage>
</organism>
<evidence type="ECO:0000313" key="3">
    <source>
        <dbReference type="Proteomes" id="UP000236319"/>
    </source>
</evidence>
<dbReference type="VEuPathDB" id="PiroplasmaDB:BOVATA_039660"/>
<evidence type="ECO:0000256" key="1">
    <source>
        <dbReference type="SAM" id="MobiDB-lite"/>
    </source>
</evidence>
<comment type="caution">
    <text evidence="2">The sequence shown here is derived from an EMBL/GenBank/DDBJ whole genome shotgun (WGS) entry which is preliminary data.</text>
</comment>
<dbReference type="RefSeq" id="XP_028868716.1">
    <property type="nucleotide sequence ID" value="XM_029012883.1"/>
</dbReference>
<keyword evidence="3" id="KW-1185">Reference proteome</keyword>
<feature type="region of interest" description="Disordered" evidence="1">
    <location>
        <begin position="270"/>
        <end position="321"/>
    </location>
</feature>
<sequence length="420" mass="47015">MVYDSLTEAPHNLKEGIDWLIALKVVDPETNFKAMGAALHKFLADKPVGFTEVPALEKVKSISKEFLEKRELKEQPFIRQLLRRFNKKRGEKITLLDRWFESIAESDYANVVEARGVTAKNIGEKLSKAVAGCEKFLENIKNPDQYESAYSPEATWDAKCAKDAEAYAIIFVGIAPMLYAGLRCLKHASADGLNRVWLASYGELQLGEVMKAVGYKQPECRASMSRSDVFKTLQSVKYDMLTIFYDLSGFWAFYRFDKAGDLKIEQSLEPEKPAEAKHPAGTIGLEGDVEPEEGAKYVEDEEGVEAEGVEEGEEPEKSLEPVEPVQYAEGEEADQSVEPVKHIKEEQPTGIGEPIQEAKYVKTVEPIELVESVKPVHEEQFVGPILKVQFTGVEELVEATKPNKGKNYKKGKTGKKICKK</sequence>
<evidence type="ECO:0000313" key="2">
    <source>
        <dbReference type="EMBL" id="GBE62473.1"/>
    </source>
</evidence>
<accession>A0A2H6KHK7</accession>
<reference evidence="2 3" key="1">
    <citation type="journal article" date="2017" name="BMC Genomics">
        <title>Whole-genome assembly of Babesia ovata and comparative genomics between closely related pathogens.</title>
        <authorList>
            <person name="Yamagishi J."/>
            <person name="Asada M."/>
            <person name="Hakimi H."/>
            <person name="Tanaka T.Q."/>
            <person name="Sugimoto C."/>
            <person name="Kawazu S."/>
        </authorList>
    </citation>
    <scope>NUCLEOTIDE SEQUENCE [LARGE SCALE GENOMIC DNA]</scope>
    <source>
        <strain evidence="2 3">Miyake</strain>
    </source>
</reference>
<protein>
    <submittedName>
        <fullName evidence="2">Uncharacterized protein</fullName>
    </submittedName>
</protein>
<dbReference type="Proteomes" id="UP000236319">
    <property type="component" value="Unassembled WGS sequence"/>
</dbReference>
<name>A0A2H6KHK7_9APIC</name>
<dbReference type="GeneID" id="39876243"/>
<dbReference type="AlphaFoldDB" id="A0A2H6KHK7"/>
<dbReference type="EMBL" id="BDSA01000005">
    <property type="protein sequence ID" value="GBE62473.1"/>
    <property type="molecule type" value="Genomic_DNA"/>
</dbReference>
<feature type="compositionally biased region" description="Acidic residues" evidence="1">
    <location>
        <begin position="299"/>
        <end position="314"/>
    </location>
</feature>
<gene>
    <name evidence="2" type="ORF">BOVATA_039660</name>
</gene>
<proteinExistence type="predicted"/>